<evidence type="ECO:0000313" key="2">
    <source>
        <dbReference type="Proteomes" id="UP000049855"/>
    </source>
</evidence>
<gene>
    <name evidence="1" type="ORF">SpAn4DRAFT_3535</name>
</gene>
<sequence>MDIILAGNGELKKEAVPEVSDWEKAKHVCPGCQAYYK</sequence>
<protein>
    <submittedName>
        <fullName evidence="1">Uncharacterized protein</fullName>
    </submittedName>
</protein>
<reference evidence="2" key="1">
    <citation type="submission" date="2015-03" db="EMBL/GenBank/DDBJ databases">
        <authorList>
            <person name="Nijsse Bart"/>
        </authorList>
    </citation>
    <scope>NUCLEOTIDE SEQUENCE [LARGE SCALE GENOMIC DNA]</scope>
</reference>
<dbReference type="AlphaFoldDB" id="A0A0U1KX40"/>
<organism evidence="1 2">
    <name type="scientific">Sporomusa ovata</name>
    <dbReference type="NCBI Taxonomy" id="2378"/>
    <lineage>
        <taxon>Bacteria</taxon>
        <taxon>Bacillati</taxon>
        <taxon>Bacillota</taxon>
        <taxon>Negativicutes</taxon>
        <taxon>Selenomonadales</taxon>
        <taxon>Sporomusaceae</taxon>
        <taxon>Sporomusa</taxon>
    </lineage>
</organism>
<proteinExistence type="predicted"/>
<accession>A0A0U1KX40</accession>
<dbReference type="EMBL" id="CTRP01000005">
    <property type="protein sequence ID" value="CQR71669.1"/>
    <property type="molecule type" value="Genomic_DNA"/>
</dbReference>
<dbReference type="Proteomes" id="UP000049855">
    <property type="component" value="Unassembled WGS sequence"/>
</dbReference>
<name>A0A0U1KX40_9FIRM</name>
<keyword evidence="2" id="KW-1185">Reference proteome</keyword>
<evidence type="ECO:0000313" key="1">
    <source>
        <dbReference type="EMBL" id="CQR71669.1"/>
    </source>
</evidence>